<sequence length="270" mass="28923">MQMQTDRAEPRGHAGALTSTATRVDLIDVMFPTRAQSREWLQSLPSIPTGSAKDKHARLVARVRMRLVTSGGQVNHGNLTCEDASAAPAVEGIGYLLRTGRAANAPRYRLISDTVAEQGGEGGRVPAVRLTEFTADESLAIEQALSERRRGHRGGLGRCQGRKSVDGVAYPRRIMVTLRQADVAILLRLGNGNVCAGMRELAKRFAELPDLLEMAGDGGATDPAASKSTTVRRNRFSARLDPKSEEVLRAAGGGVLSQGISRALVRVSQC</sequence>
<name>A0AAD2C0R0_9RALS</name>
<dbReference type="RefSeq" id="WP_045220615.1">
    <property type="nucleotide sequence ID" value="NZ_CATZAZ010000011.1"/>
</dbReference>
<dbReference type="EMBL" id="CATZAZ010000011">
    <property type="protein sequence ID" value="CAJ0804339.1"/>
    <property type="molecule type" value="Genomic_DNA"/>
</dbReference>
<reference evidence="1" key="1">
    <citation type="submission" date="2023-07" db="EMBL/GenBank/DDBJ databases">
        <authorList>
            <person name="Peeters C."/>
        </authorList>
    </citation>
    <scope>NUCLEOTIDE SEQUENCE</scope>
    <source>
        <strain evidence="1">R-77560</strain>
    </source>
</reference>
<gene>
    <name evidence="1" type="ORF">R77560_04057</name>
</gene>
<proteinExistence type="predicted"/>
<dbReference type="GeneID" id="34794233"/>
<dbReference type="AlphaFoldDB" id="A0AAD2C0R0"/>
<evidence type="ECO:0000313" key="1">
    <source>
        <dbReference type="EMBL" id="CAJ0804339.1"/>
    </source>
</evidence>
<evidence type="ECO:0000313" key="2">
    <source>
        <dbReference type="Proteomes" id="UP001189756"/>
    </source>
</evidence>
<dbReference type="Proteomes" id="UP001189756">
    <property type="component" value="Unassembled WGS sequence"/>
</dbReference>
<protein>
    <submittedName>
        <fullName evidence="1">Uncharacterized protein</fullName>
    </submittedName>
</protein>
<comment type="caution">
    <text evidence="1">The sequence shown here is derived from an EMBL/GenBank/DDBJ whole genome shotgun (WGS) entry which is preliminary data.</text>
</comment>
<accession>A0AAD2C0R0</accession>
<organism evidence="1 2">
    <name type="scientific">Ralstonia thomasii</name>
    <dbReference type="NCBI Taxonomy" id="3058596"/>
    <lineage>
        <taxon>Bacteria</taxon>
        <taxon>Pseudomonadati</taxon>
        <taxon>Pseudomonadota</taxon>
        <taxon>Betaproteobacteria</taxon>
        <taxon>Burkholderiales</taxon>
        <taxon>Burkholderiaceae</taxon>
        <taxon>Ralstonia</taxon>
    </lineage>
</organism>